<protein>
    <recommendedName>
        <fullName evidence="3">Cthe-2314-like HEPN domain-containing protein</fullName>
    </recommendedName>
</protein>
<evidence type="ECO:0000313" key="2">
    <source>
        <dbReference type="Proteomes" id="UP000245202"/>
    </source>
</evidence>
<proteinExistence type="predicted"/>
<name>A0A2R5ES13_9BACL</name>
<dbReference type="AlphaFoldDB" id="A0A2R5ES13"/>
<comment type="caution">
    <text evidence="1">The sequence shown here is derived from an EMBL/GenBank/DDBJ whole genome shotgun (WGS) entry which is preliminary data.</text>
</comment>
<evidence type="ECO:0008006" key="3">
    <source>
        <dbReference type="Google" id="ProtNLM"/>
    </source>
</evidence>
<dbReference type="Proteomes" id="UP000245202">
    <property type="component" value="Unassembled WGS sequence"/>
</dbReference>
<reference evidence="1 2" key="1">
    <citation type="submission" date="2017-08" db="EMBL/GenBank/DDBJ databases">
        <title>Substantial Increase in Enzyme Production by Combined Drug-Resistance Mutations in Paenibacillus agaridevorans.</title>
        <authorList>
            <person name="Tanaka Y."/>
            <person name="Funane K."/>
            <person name="Hosaka T."/>
            <person name="Shiwa Y."/>
            <person name="Fujita N."/>
            <person name="Miyazaki T."/>
            <person name="Yoshikawa H."/>
            <person name="Murakami K."/>
            <person name="Kasahara K."/>
            <person name="Inaoka T."/>
            <person name="Hiraga Y."/>
            <person name="Ochi K."/>
        </authorList>
    </citation>
    <scope>NUCLEOTIDE SEQUENCE [LARGE SCALE GENOMIC DNA]</scope>
    <source>
        <strain evidence="1 2">T-3040</strain>
    </source>
</reference>
<sequence length="253" mass="29799">MKAIELYTTHDVHHWTKYKPHEGHYAEFNPNVVAAGFKIHETYLAFCNARTHLSASEADDFGSLTGSDDFSKTYFVTTLLQSAIAFYNYCIDLSWQAVWFYCAPDSDYRFIDDEDEYIRYCKWCTSSAVKLKLYLGKKEELMHHVESFYTSGIPASVRTEYNYLKHRGAYHILGLGVQYANMHTKVNGESFNLMQNRVFDNKDWIEKLICFDKLFVQYFEKVVSFIIPPNYTQTTNNFECVLRYYKKRKSMQT</sequence>
<evidence type="ECO:0000313" key="1">
    <source>
        <dbReference type="EMBL" id="GBG09496.1"/>
    </source>
</evidence>
<keyword evidence="2" id="KW-1185">Reference proteome</keyword>
<dbReference type="EMBL" id="BDQX01000231">
    <property type="protein sequence ID" value="GBG09496.1"/>
    <property type="molecule type" value="Genomic_DNA"/>
</dbReference>
<gene>
    <name evidence="1" type="ORF">PAT3040_04143</name>
</gene>
<dbReference type="RefSeq" id="WP_108994224.1">
    <property type="nucleotide sequence ID" value="NZ_BDQX01000231.1"/>
</dbReference>
<accession>A0A2R5ES13</accession>
<organism evidence="1 2">
    <name type="scientific">Paenibacillus agaridevorans</name>
    <dbReference type="NCBI Taxonomy" id="171404"/>
    <lineage>
        <taxon>Bacteria</taxon>
        <taxon>Bacillati</taxon>
        <taxon>Bacillota</taxon>
        <taxon>Bacilli</taxon>
        <taxon>Bacillales</taxon>
        <taxon>Paenibacillaceae</taxon>
        <taxon>Paenibacillus</taxon>
    </lineage>
</organism>